<dbReference type="PROSITE" id="PS50041">
    <property type="entry name" value="C_TYPE_LECTIN_2"/>
    <property type="match status" value="1"/>
</dbReference>
<dbReference type="AlphaFoldDB" id="A0A3P9NNN7"/>
<dbReference type="SUPFAM" id="SSF56436">
    <property type="entry name" value="C-type lectin-like"/>
    <property type="match status" value="1"/>
</dbReference>
<keyword evidence="1" id="KW-1133">Transmembrane helix</keyword>
<keyword evidence="1" id="KW-0472">Membrane</keyword>
<feature type="transmembrane region" description="Helical" evidence="1">
    <location>
        <begin position="256"/>
        <end position="273"/>
    </location>
</feature>
<feature type="transmembrane region" description="Helical" evidence="1">
    <location>
        <begin position="199"/>
        <end position="218"/>
    </location>
</feature>
<evidence type="ECO:0000259" key="2">
    <source>
        <dbReference type="PROSITE" id="PS50041"/>
    </source>
</evidence>
<evidence type="ECO:0000256" key="1">
    <source>
        <dbReference type="SAM" id="Phobius"/>
    </source>
</evidence>
<dbReference type="Pfam" id="PF00059">
    <property type="entry name" value="Lectin_C"/>
    <property type="match status" value="1"/>
</dbReference>
<dbReference type="InterPro" id="IPR016186">
    <property type="entry name" value="C-type_lectin-like/link_sf"/>
</dbReference>
<evidence type="ECO:0000313" key="3">
    <source>
        <dbReference type="Ensembl" id="ENSPREP00000011152.1"/>
    </source>
</evidence>
<dbReference type="Ensembl" id="ENSPRET00000011279.1">
    <property type="protein sequence ID" value="ENSPREP00000011152.1"/>
    <property type="gene ID" value="ENSPREG00000007595.1"/>
</dbReference>
<dbReference type="Gene3D" id="3.10.100.10">
    <property type="entry name" value="Mannose-Binding Protein A, subunit A"/>
    <property type="match status" value="1"/>
</dbReference>
<sequence length="322" mass="37890">MSICFTSKRKFNLCLHFSIFKGESVRRPVSLSAVRRALNPASSHCYIVTPRKRPTQSLISVARWTTETILIPTSSSVLHLLEGMILWQERERIRISGKTSNCSLSVSHGFWVKRHSTSQSILQDNFQIRHFTQDVFRSLILSQLYSVLKYPFNEIFTLESFLRQLLFILLDNNCFEVVLLLLEGIFWLLYHLWFRTKDLPVVFVKLVLYYDFVMFVLINSDALYYCRDHHHDLVTITNMDDQRWIQKKVKNASTDYVWMGLSYACTLDFWFWVSDDVVSYKNWASGEPMDDCDMSGAMETGGKHQWFKKKDTEKFNFICSKN</sequence>
<feature type="domain" description="C-type lectin" evidence="2">
    <location>
        <begin position="220"/>
        <end position="320"/>
    </location>
</feature>
<dbReference type="PANTHER" id="PTHR45784">
    <property type="entry name" value="C-TYPE LECTIN DOMAIN FAMILY 20 MEMBER A-RELATED"/>
    <property type="match status" value="1"/>
</dbReference>
<dbReference type="SMART" id="SM00034">
    <property type="entry name" value="CLECT"/>
    <property type="match status" value="1"/>
</dbReference>
<feature type="transmembrane region" description="Helical" evidence="1">
    <location>
        <begin position="173"/>
        <end position="193"/>
    </location>
</feature>
<keyword evidence="1" id="KW-0812">Transmembrane</keyword>
<keyword evidence="4" id="KW-1185">Reference proteome</keyword>
<reference evidence="3" key="2">
    <citation type="submission" date="2025-08" db="UniProtKB">
        <authorList>
            <consortium name="Ensembl"/>
        </authorList>
    </citation>
    <scope>IDENTIFICATION</scope>
    <source>
        <strain evidence="3">Guanapo</strain>
    </source>
</reference>
<dbReference type="CDD" id="cd00037">
    <property type="entry name" value="CLECT"/>
    <property type="match status" value="1"/>
</dbReference>
<organism evidence="3 4">
    <name type="scientific">Poecilia reticulata</name>
    <name type="common">Guppy</name>
    <name type="synonym">Acanthophacelus reticulatus</name>
    <dbReference type="NCBI Taxonomy" id="8081"/>
    <lineage>
        <taxon>Eukaryota</taxon>
        <taxon>Metazoa</taxon>
        <taxon>Chordata</taxon>
        <taxon>Craniata</taxon>
        <taxon>Vertebrata</taxon>
        <taxon>Euteleostomi</taxon>
        <taxon>Actinopterygii</taxon>
        <taxon>Neopterygii</taxon>
        <taxon>Teleostei</taxon>
        <taxon>Neoteleostei</taxon>
        <taxon>Acanthomorphata</taxon>
        <taxon>Ovalentaria</taxon>
        <taxon>Atherinomorphae</taxon>
        <taxon>Cyprinodontiformes</taxon>
        <taxon>Poeciliidae</taxon>
        <taxon>Poeciliinae</taxon>
        <taxon>Poecilia</taxon>
    </lineage>
</organism>
<dbReference type="PANTHER" id="PTHR45784:SF3">
    <property type="entry name" value="C-TYPE LECTIN DOMAIN FAMILY 4 MEMBER K-LIKE-RELATED"/>
    <property type="match status" value="1"/>
</dbReference>
<name>A0A3P9NNN7_POERE</name>
<accession>A0A3P9NNN7</accession>
<dbReference type="Proteomes" id="UP000242638">
    <property type="component" value="Unassembled WGS sequence"/>
</dbReference>
<evidence type="ECO:0000313" key="4">
    <source>
        <dbReference type="Proteomes" id="UP000242638"/>
    </source>
</evidence>
<dbReference type="InterPro" id="IPR001304">
    <property type="entry name" value="C-type_lectin-like"/>
</dbReference>
<dbReference type="InterPro" id="IPR016187">
    <property type="entry name" value="CTDL_fold"/>
</dbReference>
<proteinExistence type="predicted"/>
<reference evidence="4" key="1">
    <citation type="submission" date="2013-11" db="EMBL/GenBank/DDBJ databases">
        <title>The genomic landscape of the Guanapo guppy.</title>
        <authorList>
            <person name="Kuenstner A."/>
            <person name="Dreyer C."/>
        </authorList>
    </citation>
    <scope>NUCLEOTIDE SEQUENCE</scope>
    <source>
        <strain evidence="4">Guanapo</strain>
    </source>
</reference>
<reference evidence="3" key="3">
    <citation type="submission" date="2025-09" db="UniProtKB">
        <authorList>
            <consortium name="Ensembl"/>
        </authorList>
    </citation>
    <scope>IDENTIFICATION</scope>
    <source>
        <strain evidence="3">Guanapo</strain>
    </source>
</reference>
<dbReference type="GeneTree" id="ENSGT00940000173660"/>
<protein>
    <recommendedName>
        <fullName evidence="2">C-type lectin domain-containing protein</fullName>
    </recommendedName>
</protein>